<dbReference type="EMBL" id="CP032568">
    <property type="protein sequence ID" value="AYF78355.1"/>
    <property type="molecule type" value="Genomic_DNA"/>
</dbReference>
<dbReference type="KEGG" id="nyu:D7D52_36060"/>
<keyword evidence="3" id="KW-1185">Reference proteome</keyword>
<dbReference type="InterPro" id="IPR038280">
    <property type="entry name" value="ResT/TelK_cat_sf"/>
</dbReference>
<dbReference type="Proteomes" id="UP000267164">
    <property type="component" value="Chromosome"/>
</dbReference>
<reference evidence="2 3" key="1">
    <citation type="submission" date="2018-09" db="EMBL/GenBank/DDBJ databases">
        <title>Nocardia yunnanensis sp. nov., an actinomycete isolated from a soil sample.</title>
        <authorList>
            <person name="Zhang J."/>
        </authorList>
    </citation>
    <scope>NUCLEOTIDE SEQUENCE [LARGE SCALE GENOMIC DNA]</scope>
    <source>
        <strain evidence="2 3">CFHS0054</strain>
    </source>
</reference>
<feature type="domain" description="Telomere resolvase ResT/TelK catalytic" evidence="1">
    <location>
        <begin position="131"/>
        <end position="288"/>
    </location>
</feature>
<evidence type="ECO:0000259" key="1">
    <source>
        <dbReference type="Pfam" id="PF16684"/>
    </source>
</evidence>
<dbReference type="Gene3D" id="1.10.443.30">
    <property type="entry name" value="Telomere resolvase"/>
    <property type="match status" value="1"/>
</dbReference>
<dbReference type="OrthoDB" id="4526069at2"/>
<dbReference type="RefSeq" id="WP_120743438.1">
    <property type="nucleotide sequence ID" value="NZ_CP032568.1"/>
</dbReference>
<protein>
    <recommendedName>
        <fullName evidence="1">Telomere resolvase ResT/TelK catalytic domain-containing protein</fullName>
    </recommendedName>
</protein>
<gene>
    <name evidence="2" type="ORF">D7D52_36060</name>
</gene>
<accession>A0A386ZP68</accession>
<name>A0A386ZP68_9NOCA</name>
<proteinExistence type="predicted"/>
<dbReference type="AlphaFoldDB" id="A0A386ZP68"/>
<organism evidence="2 3">
    <name type="scientific">Nocardia yunnanensis</name>
    <dbReference type="NCBI Taxonomy" id="2382165"/>
    <lineage>
        <taxon>Bacteria</taxon>
        <taxon>Bacillati</taxon>
        <taxon>Actinomycetota</taxon>
        <taxon>Actinomycetes</taxon>
        <taxon>Mycobacteriales</taxon>
        <taxon>Nocardiaceae</taxon>
        <taxon>Nocardia</taxon>
    </lineage>
</organism>
<sequence>MAQLSKAEEQRIADFVERVTNTPKDKLHMVALSELSWIHNRRKADGQKYSVLTNRNLIAAYRHALAAKFGEYSDVSAYLRYSPARSKEYDKHQAEARKAKHRDVRPLDPDEFVNTALVLLGDAMFMRWSNPKAIAALCALTGRRPVEVALRGVFEPDPTNRQQLIFSGQVKTRDDERSEEAYPIPVLGDRDLILRGIEELRAQPKVADLLNDPEPDQKIVNKKFSARYNKEIGLATKKEFQDLDGNPLIPSDLREAYAAVAYYEFAERNVLDIAYKCEILGHKFIDTTLDYLGFYIETSD</sequence>
<dbReference type="InterPro" id="IPR032047">
    <property type="entry name" value="ResT/TelK_cat"/>
</dbReference>
<evidence type="ECO:0000313" key="2">
    <source>
        <dbReference type="EMBL" id="AYF78355.1"/>
    </source>
</evidence>
<evidence type="ECO:0000313" key="3">
    <source>
        <dbReference type="Proteomes" id="UP000267164"/>
    </source>
</evidence>
<dbReference type="Pfam" id="PF16684">
    <property type="entry name" value="ResT-TelK_cat"/>
    <property type="match status" value="1"/>
</dbReference>